<evidence type="ECO:0000313" key="3">
    <source>
        <dbReference type="EMBL" id="MFC3230650.1"/>
    </source>
</evidence>
<proteinExistence type="inferred from homology"/>
<dbReference type="InterPro" id="IPR011008">
    <property type="entry name" value="Dimeric_a/b-barrel"/>
</dbReference>
<dbReference type="SUPFAM" id="SSF54909">
    <property type="entry name" value="Dimeric alpha+beta barrel"/>
    <property type="match status" value="1"/>
</dbReference>
<evidence type="ECO:0000313" key="4">
    <source>
        <dbReference type="Proteomes" id="UP001595528"/>
    </source>
</evidence>
<keyword evidence="4" id="KW-1185">Reference proteome</keyword>
<feature type="domain" description="YCII-related" evidence="2">
    <location>
        <begin position="1"/>
        <end position="117"/>
    </location>
</feature>
<evidence type="ECO:0000256" key="1">
    <source>
        <dbReference type="ARBA" id="ARBA00007689"/>
    </source>
</evidence>
<comment type="caution">
    <text evidence="3">The sequence shown here is derived from an EMBL/GenBank/DDBJ whole genome shotgun (WGS) entry which is preliminary data.</text>
</comment>
<organism evidence="3 4">
    <name type="scientific">Marinibaculum pumilum</name>
    <dbReference type="NCBI Taxonomy" id="1766165"/>
    <lineage>
        <taxon>Bacteria</taxon>
        <taxon>Pseudomonadati</taxon>
        <taxon>Pseudomonadota</taxon>
        <taxon>Alphaproteobacteria</taxon>
        <taxon>Rhodospirillales</taxon>
        <taxon>Rhodospirillaceae</taxon>
        <taxon>Marinibaculum</taxon>
    </lineage>
</organism>
<dbReference type="PANTHER" id="PTHR35174:SF3">
    <property type="entry name" value="BLL7171 PROTEIN"/>
    <property type="match status" value="1"/>
</dbReference>
<dbReference type="Gene3D" id="3.30.70.1060">
    <property type="entry name" value="Dimeric alpha+beta barrel"/>
    <property type="match status" value="1"/>
</dbReference>
<evidence type="ECO:0000259" key="2">
    <source>
        <dbReference type="Pfam" id="PF03795"/>
    </source>
</evidence>
<sequence length="141" mass="14792">MLYAILCYDSEDAVGAWTPEEEARVMGRLQAVEAGLAAKGQLGPVARLLPTTAATTVRKGKEPLVLDGPFAETKEQLLGFFILDLPDLDAALAAAKDLALANSGGSGGYEVRPLLTFKPNGLEPEVQVATGFHAPAGKRTD</sequence>
<dbReference type="PANTHER" id="PTHR35174">
    <property type="entry name" value="BLL7171 PROTEIN-RELATED"/>
    <property type="match status" value="1"/>
</dbReference>
<dbReference type="EMBL" id="JBHRTR010000048">
    <property type="protein sequence ID" value="MFC3230650.1"/>
    <property type="molecule type" value="Genomic_DNA"/>
</dbReference>
<dbReference type="InterPro" id="IPR005545">
    <property type="entry name" value="YCII"/>
</dbReference>
<dbReference type="Proteomes" id="UP001595528">
    <property type="component" value="Unassembled WGS sequence"/>
</dbReference>
<dbReference type="Pfam" id="PF03795">
    <property type="entry name" value="YCII"/>
    <property type="match status" value="1"/>
</dbReference>
<reference evidence="4" key="1">
    <citation type="journal article" date="2019" name="Int. J. Syst. Evol. Microbiol.">
        <title>The Global Catalogue of Microorganisms (GCM) 10K type strain sequencing project: providing services to taxonomists for standard genome sequencing and annotation.</title>
        <authorList>
            <consortium name="The Broad Institute Genomics Platform"/>
            <consortium name="The Broad Institute Genome Sequencing Center for Infectious Disease"/>
            <person name="Wu L."/>
            <person name="Ma J."/>
        </authorList>
    </citation>
    <scope>NUCLEOTIDE SEQUENCE [LARGE SCALE GENOMIC DNA]</scope>
    <source>
        <strain evidence="4">KCTC 42964</strain>
    </source>
</reference>
<accession>A0ABV7L7P9</accession>
<comment type="similarity">
    <text evidence="1">Belongs to the YciI family.</text>
</comment>
<protein>
    <submittedName>
        <fullName evidence="3">YciI family protein</fullName>
    </submittedName>
</protein>
<gene>
    <name evidence="3" type="ORF">ACFOGJ_25605</name>
</gene>
<name>A0ABV7L7P9_9PROT</name>
<dbReference type="RefSeq" id="WP_379906016.1">
    <property type="nucleotide sequence ID" value="NZ_JBHRTR010000048.1"/>
</dbReference>